<evidence type="ECO:0000256" key="1">
    <source>
        <dbReference type="ARBA" id="ARBA00010790"/>
    </source>
</evidence>
<evidence type="ECO:0000256" key="5">
    <source>
        <dbReference type="SAM" id="SignalP"/>
    </source>
</evidence>
<evidence type="ECO:0000256" key="4">
    <source>
        <dbReference type="PIRSR" id="PIRSR000137-3"/>
    </source>
</evidence>
<comment type="caution">
    <text evidence="7">The sequence shown here is derived from an EMBL/GenBank/DDBJ whole genome shotgun (WGS) entry which is preliminary data.</text>
</comment>
<feature type="binding site" evidence="3">
    <location>
        <position position="235"/>
    </location>
    <ligand>
        <name>FAD</name>
        <dbReference type="ChEBI" id="CHEBI:57692"/>
    </ligand>
</feature>
<keyword evidence="8" id="KW-1185">Reference proteome</keyword>
<dbReference type="GO" id="GO:0050660">
    <property type="term" value="F:flavin adenine dinucleotide binding"/>
    <property type="evidence" value="ECO:0007669"/>
    <property type="project" value="InterPro"/>
</dbReference>
<sequence>MAKWRIVYVLGLLQAMFGLCSNAQRIYGDPNYPFVRNATQAPPLLLDYDYIIIGGGTAGCPLAATLSQNFTVLLLERGGSPYSNPLVENLVGFYPNLQTNTPTSASQQFTSEDGVPNNRARVLGGGSAINAGFFTFADPQFVANAGWDVALVNASFAWVADEVAQFPTVGVFQGAARDALLEAGVTPYNGQTYEHVIGTKVGGSLFDSNGHRHTAADLLTYANPENIDVYLYATVQQLLFAESPTDVPGQQPQPRAIGVLYTDLEGNNHTALLSENPQSEVIVSAGALGSPQLLMLSGIGPTDHLDFFNISIVLDNPSVGSRMADNPTNSLWVLTNEAVEVSLIEVVGITSFGSYIEVSSGQTEALLGVLEGDTINFTTPTEYGDNKLNDRPVTAQVLQSRIVAAILETPSGPLRAQATWGGTILQKIWGPQSWGLLRLASLDAGDNPRVRFNYFQEEVDLDTCEQGIRLAMDAVEAPALSSLQYTNDSVPPLLTPVREAVLASWPPRDSSNVTQDSINIREWCLDSVTTIWHYHGGCLVGDVVDRDYRVMGVQALRVIDGSTFGQSPGTNPQATVMMLGRYMGVQILRERLGSEAGV</sequence>
<accession>A0A8T0H3Y0</accession>
<dbReference type="Gene3D" id="3.30.410.40">
    <property type="match status" value="1"/>
</dbReference>
<dbReference type="InterPro" id="IPR012132">
    <property type="entry name" value="GMC_OxRdtase"/>
</dbReference>
<keyword evidence="3" id="KW-0285">Flavoprotein</keyword>
<dbReference type="InterPro" id="IPR036188">
    <property type="entry name" value="FAD/NAD-bd_sf"/>
</dbReference>
<feature type="binding site" evidence="3">
    <location>
        <position position="561"/>
    </location>
    <ligand>
        <name>FAD</name>
        <dbReference type="ChEBI" id="CHEBI:57692"/>
    </ligand>
</feature>
<feature type="disulfide bond" evidence="4">
    <location>
        <begin position="464"/>
        <end position="524"/>
    </location>
</feature>
<dbReference type="InterPro" id="IPR051871">
    <property type="entry name" value="GMC_Oxidoreductase-Related"/>
</dbReference>
<evidence type="ECO:0000313" key="8">
    <source>
        <dbReference type="Proteomes" id="UP000822688"/>
    </source>
</evidence>
<feature type="domain" description="Glucose-methanol-choline oxidoreductase N-terminal" evidence="6">
    <location>
        <begin position="286"/>
        <end position="300"/>
    </location>
</feature>
<reference evidence="7" key="1">
    <citation type="submission" date="2020-06" db="EMBL/GenBank/DDBJ databases">
        <title>WGS assembly of Ceratodon purpureus strain R40.</title>
        <authorList>
            <person name="Carey S.B."/>
            <person name="Jenkins J."/>
            <person name="Shu S."/>
            <person name="Lovell J.T."/>
            <person name="Sreedasyam A."/>
            <person name="Maumus F."/>
            <person name="Tiley G.P."/>
            <person name="Fernandez-Pozo N."/>
            <person name="Barry K."/>
            <person name="Chen C."/>
            <person name="Wang M."/>
            <person name="Lipzen A."/>
            <person name="Daum C."/>
            <person name="Saski C.A."/>
            <person name="Payton A.C."/>
            <person name="Mcbreen J.C."/>
            <person name="Conrad R.E."/>
            <person name="Kollar L.M."/>
            <person name="Olsson S."/>
            <person name="Huttunen S."/>
            <person name="Landis J.B."/>
            <person name="Wickett N.J."/>
            <person name="Johnson M.G."/>
            <person name="Rensing S.A."/>
            <person name="Grimwood J."/>
            <person name="Schmutz J."/>
            <person name="Mcdaniel S.F."/>
        </authorList>
    </citation>
    <scope>NUCLEOTIDE SEQUENCE</scope>
    <source>
        <strain evidence="7">R40</strain>
    </source>
</reference>
<keyword evidence="4" id="KW-1015">Disulfide bond</keyword>
<keyword evidence="2 5" id="KW-0732">Signal</keyword>
<dbReference type="PANTHER" id="PTHR45968">
    <property type="entry name" value="OSJNBA0019K04.7 PROTEIN"/>
    <property type="match status" value="1"/>
</dbReference>
<dbReference type="GO" id="GO:0016614">
    <property type="term" value="F:oxidoreductase activity, acting on CH-OH group of donors"/>
    <property type="evidence" value="ECO:0007669"/>
    <property type="project" value="InterPro"/>
</dbReference>
<feature type="binding site" evidence="3">
    <location>
        <begin position="532"/>
        <end position="533"/>
    </location>
    <ligand>
        <name>FAD</name>
        <dbReference type="ChEBI" id="CHEBI:57692"/>
    </ligand>
</feature>
<dbReference type="PANTHER" id="PTHR45968:SF3">
    <property type="entry name" value="OS04G0573100 PROTEIN"/>
    <property type="match status" value="1"/>
</dbReference>
<feature type="chain" id="PRO_5035807080" description="Glucose-methanol-choline oxidoreductase N-terminal domain-containing protein" evidence="5">
    <location>
        <begin position="29"/>
        <end position="598"/>
    </location>
</feature>
<dbReference type="SUPFAM" id="SSF54373">
    <property type="entry name" value="FAD-linked reductases, C-terminal domain"/>
    <property type="match status" value="1"/>
</dbReference>
<dbReference type="AlphaFoldDB" id="A0A8T0H3Y0"/>
<protein>
    <recommendedName>
        <fullName evidence="6">Glucose-methanol-choline oxidoreductase N-terminal domain-containing protein</fullName>
    </recommendedName>
</protein>
<evidence type="ECO:0000259" key="6">
    <source>
        <dbReference type="PROSITE" id="PS00624"/>
    </source>
</evidence>
<dbReference type="PIRSF" id="PIRSF000137">
    <property type="entry name" value="Alcohol_oxidase"/>
    <property type="match status" value="1"/>
</dbReference>
<dbReference type="InterPro" id="IPR000172">
    <property type="entry name" value="GMC_OxRdtase_N"/>
</dbReference>
<dbReference type="PROSITE" id="PS00624">
    <property type="entry name" value="GMC_OXRED_2"/>
    <property type="match status" value="1"/>
</dbReference>
<feature type="binding site" evidence="3">
    <location>
        <begin position="76"/>
        <end position="77"/>
    </location>
    <ligand>
        <name>FAD</name>
        <dbReference type="ChEBI" id="CHEBI:57692"/>
    </ligand>
</feature>
<dbReference type="EMBL" id="CM026429">
    <property type="protein sequence ID" value="KAG0565475.1"/>
    <property type="molecule type" value="Genomic_DNA"/>
</dbReference>
<name>A0A8T0H3Y0_CERPU</name>
<dbReference type="SUPFAM" id="SSF51905">
    <property type="entry name" value="FAD/NAD(P)-binding domain"/>
    <property type="match status" value="1"/>
</dbReference>
<dbReference type="Gene3D" id="3.50.50.60">
    <property type="entry name" value="FAD/NAD(P)-binding domain"/>
    <property type="match status" value="1"/>
</dbReference>
<feature type="binding site" evidence="3">
    <location>
        <position position="122"/>
    </location>
    <ligand>
        <name>FAD</name>
        <dbReference type="ChEBI" id="CHEBI:57692"/>
    </ligand>
</feature>
<proteinExistence type="inferred from homology"/>
<evidence type="ECO:0000313" key="7">
    <source>
        <dbReference type="EMBL" id="KAG0565475.1"/>
    </source>
</evidence>
<keyword evidence="3" id="KW-0274">FAD</keyword>
<dbReference type="Proteomes" id="UP000822688">
    <property type="component" value="Chromosome 8"/>
</dbReference>
<comment type="cofactor">
    <cofactor evidence="3">
        <name>FAD</name>
        <dbReference type="ChEBI" id="CHEBI:57692"/>
    </cofactor>
</comment>
<dbReference type="Pfam" id="PF05199">
    <property type="entry name" value="GMC_oxred_C"/>
    <property type="match status" value="1"/>
</dbReference>
<feature type="binding site" evidence="3">
    <location>
        <begin position="572"/>
        <end position="573"/>
    </location>
    <ligand>
        <name>FAD</name>
        <dbReference type="ChEBI" id="CHEBI:57692"/>
    </ligand>
</feature>
<dbReference type="Pfam" id="PF00732">
    <property type="entry name" value="GMC_oxred_N"/>
    <property type="match status" value="1"/>
</dbReference>
<evidence type="ECO:0000256" key="3">
    <source>
        <dbReference type="PIRSR" id="PIRSR000137-2"/>
    </source>
</evidence>
<organism evidence="7 8">
    <name type="scientific">Ceratodon purpureus</name>
    <name type="common">Fire moss</name>
    <name type="synonym">Dicranum purpureum</name>
    <dbReference type="NCBI Taxonomy" id="3225"/>
    <lineage>
        <taxon>Eukaryota</taxon>
        <taxon>Viridiplantae</taxon>
        <taxon>Streptophyta</taxon>
        <taxon>Embryophyta</taxon>
        <taxon>Bryophyta</taxon>
        <taxon>Bryophytina</taxon>
        <taxon>Bryopsida</taxon>
        <taxon>Dicranidae</taxon>
        <taxon>Pseudoditrichales</taxon>
        <taxon>Ditrichaceae</taxon>
        <taxon>Ceratodon</taxon>
    </lineage>
</organism>
<comment type="similarity">
    <text evidence="1">Belongs to the GMC oxidoreductase family.</text>
</comment>
<evidence type="ECO:0000256" key="2">
    <source>
        <dbReference type="ARBA" id="ARBA00022729"/>
    </source>
</evidence>
<feature type="signal peptide" evidence="5">
    <location>
        <begin position="1"/>
        <end position="28"/>
    </location>
</feature>
<dbReference type="InterPro" id="IPR007867">
    <property type="entry name" value="GMC_OxRtase_C"/>
</dbReference>
<gene>
    <name evidence="7" type="ORF">KC19_8G193500</name>
</gene>